<proteinExistence type="predicted"/>
<gene>
    <name evidence="3" type="ORF">TRIP_E100105</name>
</gene>
<accession>A0A652ZRT5</accession>
<keyword evidence="2" id="KW-0472">Membrane</keyword>
<organism evidence="3">
    <name type="scientific">uncultured Spirochaetota bacterium</name>
    <dbReference type="NCBI Taxonomy" id="460511"/>
    <lineage>
        <taxon>Bacteria</taxon>
        <taxon>Pseudomonadati</taxon>
        <taxon>Spirochaetota</taxon>
        <taxon>environmental samples</taxon>
    </lineage>
</organism>
<keyword evidence="2" id="KW-0812">Transmembrane</keyword>
<evidence type="ECO:0000313" key="3">
    <source>
        <dbReference type="EMBL" id="VBB38490.1"/>
    </source>
</evidence>
<sequence length="382" mass="41284">MNPTTSYAEKQERKRKLTSIGITAGLYLLAFALGLVLEILNPREEDYSNMTVMITMPGPTTNEVGLGSFKPSEEGEKAEKVEPSAPKKTETVLEKAEAPKVESPKKPVEEATPSPSKAVAPAAPPPEPAPKPKDTVAVAAAPTQPSPGAPSAIQPAQAASIPESTVKETPPAEPWVPGQREQGSHISQTSTMLYVPGKGLVPYSGDTVTIRKSEKGSSSDTTLGGSQGTVGQNIYQPVYSSLPLPRTVPASVYNAIPDLVIPPNVVIYSAQARKRAFTTYYDFDGSAYRLKTEVPLEQREPLWQILEDAGYDPAKTEYRESRSLNPVVIGFTVTKDNQLRGAEVLQSSGDSQIDQAVLYGFKRSVFWNKTGETVPGRFTYRF</sequence>
<evidence type="ECO:0000256" key="2">
    <source>
        <dbReference type="SAM" id="Phobius"/>
    </source>
</evidence>
<feature type="compositionally biased region" description="Low complexity" evidence="1">
    <location>
        <begin position="149"/>
        <end position="162"/>
    </location>
</feature>
<evidence type="ECO:0000256" key="1">
    <source>
        <dbReference type="SAM" id="MobiDB-lite"/>
    </source>
</evidence>
<feature type="region of interest" description="Disordered" evidence="1">
    <location>
        <begin position="58"/>
        <end position="182"/>
    </location>
</feature>
<dbReference type="AlphaFoldDB" id="A0A652ZRT5"/>
<feature type="compositionally biased region" description="Basic and acidic residues" evidence="1">
    <location>
        <begin position="71"/>
        <end position="109"/>
    </location>
</feature>
<name>A0A652ZRT5_9SPIR</name>
<keyword evidence="2" id="KW-1133">Transmembrane helix</keyword>
<evidence type="ECO:0008006" key="4">
    <source>
        <dbReference type="Google" id="ProtNLM"/>
    </source>
</evidence>
<dbReference type="EMBL" id="UPXP01000002">
    <property type="protein sequence ID" value="VBB38490.1"/>
    <property type="molecule type" value="Genomic_DNA"/>
</dbReference>
<protein>
    <recommendedName>
        <fullName evidence="4">TonB C-terminal domain-containing protein</fullName>
    </recommendedName>
</protein>
<feature type="transmembrane region" description="Helical" evidence="2">
    <location>
        <begin position="20"/>
        <end position="40"/>
    </location>
</feature>
<dbReference type="Gene3D" id="3.30.1150.10">
    <property type="match status" value="1"/>
</dbReference>
<reference evidence="3" key="1">
    <citation type="submission" date="2018-07" db="EMBL/GenBank/DDBJ databases">
        <authorList>
            <consortium name="Genoscope - CEA"/>
            <person name="William W."/>
        </authorList>
    </citation>
    <scope>NUCLEOTIDE SEQUENCE</scope>
    <source>
        <strain evidence="3">IK1</strain>
    </source>
</reference>
<feature type="compositionally biased region" description="Low complexity" evidence="1">
    <location>
        <begin position="111"/>
        <end position="121"/>
    </location>
</feature>